<comment type="catalytic activity">
    <reaction evidence="12">
        <text>L-threonyl-[protein] + ATP = O-phospho-L-threonyl-[protein] + ADP + H(+)</text>
        <dbReference type="Rhea" id="RHEA:46608"/>
        <dbReference type="Rhea" id="RHEA-COMP:11060"/>
        <dbReference type="Rhea" id="RHEA-COMP:11605"/>
        <dbReference type="ChEBI" id="CHEBI:15378"/>
        <dbReference type="ChEBI" id="CHEBI:30013"/>
        <dbReference type="ChEBI" id="CHEBI:30616"/>
        <dbReference type="ChEBI" id="CHEBI:61977"/>
        <dbReference type="ChEBI" id="CHEBI:456216"/>
        <dbReference type="EC" id="2.7.11.1"/>
    </reaction>
</comment>
<evidence type="ECO:0000256" key="9">
    <source>
        <dbReference type="ARBA" id="ARBA00022840"/>
    </source>
</evidence>
<keyword evidence="10" id="KW-1015">Disulfide bond</keyword>
<evidence type="ECO:0000256" key="1">
    <source>
        <dbReference type="ARBA" id="ARBA00004251"/>
    </source>
</evidence>
<evidence type="ECO:0000259" key="18">
    <source>
        <dbReference type="PROSITE" id="PS50927"/>
    </source>
</evidence>
<keyword evidence="15" id="KW-1133">Transmembrane helix</keyword>
<dbReference type="PROSITE" id="PS50011">
    <property type="entry name" value="PROTEIN_KINASE_DOM"/>
    <property type="match status" value="2"/>
</dbReference>
<keyword evidence="21" id="KW-1185">Reference proteome</keyword>
<dbReference type="Pfam" id="PF01453">
    <property type="entry name" value="B_lectin"/>
    <property type="match status" value="2"/>
</dbReference>
<dbReference type="PROSITE" id="PS50948">
    <property type="entry name" value="PAN"/>
    <property type="match status" value="2"/>
</dbReference>
<dbReference type="InterPro" id="IPR011009">
    <property type="entry name" value="Kinase-like_dom_sf"/>
</dbReference>
<feature type="domain" description="EGF-like" evidence="17">
    <location>
        <begin position="1128"/>
        <end position="1164"/>
    </location>
</feature>
<feature type="transmembrane region" description="Helical" evidence="15">
    <location>
        <begin position="1276"/>
        <end position="1299"/>
    </location>
</feature>
<comment type="catalytic activity">
    <reaction evidence="13">
        <text>L-seryl-[protein] + ATP = O-phospho-L-seryl-[protein] + ADP + H(+)</text>
        <dbReference type="Rhea" id="RHEA:17989"/>
        <dbReference type="Rhea" id="RHEA-COMP:9863"/>
        <dbReference type="Rhea" id="RHEA-COMP:11604"/>
        <dbReference type="ChEBI" id="CHEBI:15378"/>
        <dbReference type="ChEBI" id="CHEBI:29999"/>
        <dbReference type="ChEBI" id="CHEBI:30616"/>
        <dbReference type="ChEBI" id="CHEBI:83421"/>
        <dbReference type="ChEBI" id="CHEBI:456216"/>
        <dbReference type="EC" id="2.7.11.1"/>
    </reaction>
</comment>
<evidence type="ECO:0000259" key="19">
    <source>
        <dbReference type="PROSITE" id="PS50948"/>
    </source>
</evidence>
<dbReference type="PROSITE" id="PS50026">
    <property type="entry name" value="EGF_3"/>
    <property type="match status" value="1"/>
</dbReference>
<keyword evidence="5" id="KW-0808">Transferase</keyword>
<dbReference type="Gene3D" id="3.30.200.20">
    <property type="entry name" value="Phosphorylase Kinase, domain 1"/>
    <property type="match status" value="2"/>
</dbReference>
<evidence type="ECO:0000256" key="13">
    <source>
        <dbReference type="ARBA" id="ARBA00048679"/>
    </source>
</evidence>
<keyword evidence="7" id="KW-0547">Nucleotide-binding</keyword>
<dbReference type="Pfam" id="PF08276">
    <property type="entry name" value="PAN_2"/>
    <property type="match status" value="2"/>
</dbReference>
<dbReference type="Pfam" id="PF07714">
    <property type="entry name" value="PK_Tyr_Ser-Thr"/>
    <property type="match status" value="2"/>
</dbReference>
<evidence type="ECO:0000256" key="14">
    <source>
        <dbReference type="PROSITE-ProRule" id="PRU00076"/>
    </source>
</evidence>
<evidence type="ECO:0000256" key="11">
    <source>
        <dbReference type="ARBA" id="ARBA00023180"/>
    </source>
</evidence>
<reference evidence="20" key="1">
    <citation type="submission" date="2022-05" db="EMBL/GenBank/DDBJ databases">
        <title>The Musa troglodytarum L. genome provides insights into the mechanism of non-climacteric behaviour and enrichment of carotenoids.</title>
        <authorList>
            <person name="Wang J."/>
        </authorList>
    </citation>
    <scope>NUCLEOTIDE SEQUENCE</scope>
    <source>
        <tissue evidence="20">Leaf</tissue>
    </source>
</reference>
<keyword evidence="9" id="KW-0067">ATP-binding</keyword>
<evidence type="ECO:0000256" key="15">
    <source>
        <dbReference type="SAM" id="Phobius"/>
    </source>
</evidence>
<keyword evidence="3" id="KW-1003">Cell membrane</keyword>
<comment type="subcellular location">
    <subcellularLocation>
        <location evidence="1">Cell membrane</location>
        <topology evidence="1">Single-pass type I membrane protein</topology>
    </subcellularLocation>
</comment>
<evidence type="ECO:0000256" key="6">
    <source>
        <dbReference type="ARBA" id="ARBA00022729"/>
    </source>
</evidence>
<dbReference type="Gene3D" id="2.90.10.10">
    <property type="entry name" value="Bulb-type lectin domain"/>
    <property type="match status" value="2"/>
</dbReference>
<dbReference type="SUPFAM" id="SSF51110">
    <property type="entry name" value="alpha-D-mannose-specific plant lectins"/>
    <property type="match status" value="2"/>
</dbReference>
<evidence type="ECO:0000256" key="10">
    <source>
        <dbReference type="ARBA" id="ARBA00023157"/>
    </source>
</evidence>
<keyword evidence="6" id="KW-0732">Signal</keyword>
<feature type="transmembrane region" description="Helical" evidence="15">
    <location>
        <begin position="445"/>
        <end position="470"/>
    </location>
</feature>
<feature type="domain" description="Apple" evidence="19">
    <location>
        <begin position="1183"/>
        <end position="1259"/>
    </location>
</feature>
<dbReference type="GO" id="GO:0004674">
    <property type="term" value="F:protein serine/threonine kinase activity"/>
    <property type="evidence" value="ECO:0007669"/>
    <property type="project" value="UniProtKB-KW"/>
</dbReference>
<dbReference type="PANTHER" id="PTHR27002">
    <property type="entry name" value="RECEPTOR-LIKE SERINE/THREONINE-PROTEIN KINASE SD1-8"/>
    <property type="match status" value="1"/>
</dbReference>
<evidence type="ECO:0000313" key="21">
    <source>
        <dbReference type="Proteomes" id="UP001055439"/>
    </source>
</evidence>
<dbReference type="InterPro" id="IPR000742">
    <property type="entry name" value="EGF"/>
</dbReference>
<evidence type="ECO:0000256" key="12">
    <source>
        <dbReference type="ARBA" id="ARBA00047899"/>
    </source>
</evidence>
<evidence type="ECO:0000313" key="20">
    <source>
        <dbReference type="EMBL" id="URE23475.1"/>
    </source>
</evidence>
<feature type="transmembrane region" description="Helical" evidence="15">
    <location>
        <begin position="856"/>
        <end position="874"/>
    </location>
</feature>
<sequence length="1650" mass="183748">MGGTTGRYILLPLMIISTASRIVFSLATDTLLPSQSLRDGQTLVSANKTFEFGFFSPGSSTNRYVGIWYHKVQKQTLVWVANRDNAIADKSGVLMFDDNNGDLILLDGRGSPSVLAYGLGTNNSEATILDSGNLVLRSSDNTSMVSWQSFDHPTDTFLPGMKLGLNRRQNRLLTSWKSKDDPARGDFALGLDPSGKPEFLIWKKGTPYWTSGDWDGEIFSLISEMALNDIYFFEFVSDQHELYFTYSIKDDSIVSRLIIGISGQIQQMTWVENQTSWVMFWAQPRTQCDVYELCGAFGVCNEARLPTGCECLPGFQPASLQDWSEGNTGGGCLRKTSLQCESGEKPDKFVEMPHVMFNEDATKLDVSDAKDCESACYKHCNCTAYAFSGGCSLWHGDLVNLQQVDGGENITTGTLYIRVADSESQGAQVSEPKISSDHKGKKRKVLQITASVAASLTLLLSCSLVCFLWIRKRRSKGTKKSHEEKSLLALVNHLPIKIGEGDRAAEFLLYHFSDIEKATFNFSAENKLGEGGFGPVYKGQLPEGQEIAVKRLSARSGQGLLEFSNEIILIAKLQHRNLVRLLGYCIQGEEKLLVYEYMPNKSLDFFLFDPTRGALLDWSKRAHIIEGIAQGLLYLHKHSRLRVIHRDLKASNILLDADMNPKISDFGMARIFGSNETQANTNRVVGTYGYMAPEYASQGQFSIKSDVFSFGVLLMEIVTGKRSAGFQQYGGNALNLLGHAWELWKAGQWSELMDPSLGDGCPAWEVSRCIHVALMCVQENAGDRPTMSDVVAMLGNESVALADPKQPAFFTVATATEAEHASMLAANCSLNDMTITTPEGRYYSCPVRQKRERMSITKLWIVLALFAGVLVAHGQPGDTLTSSTPLSDNQTLTSAGGIFELGFFSPGNSSEWYLGIWYKEIPDQPIVWVANRDAPLNGSVRMLNLTADGNLLLLNKWSTNTSNATYPLLQLSDSGNLILTGGIPKSILWQSFDHPSDTFLPGMKIGLDFAAKLDRHLISWKSSSDPSPGNYSYRMDPHGVPEVYIWEGSSRTFRTGPWNGKGWSGRPDMWTNGVLRFHFVMNQHEVYYTFESLNKSVLCRAVIDESGVLQRLVWSTTSNRWDLFWLVPEDPCDQYATCGANGMCTTIYSPRCQCLQGFTPKSPKDWDLRENSDGCVRRTGLNCSTDGFFALQKVKLPDTSNASMESNKTLNECQDLCLKNCSCLACALNGESMCITWLSDLVDIRMFIEGGDDLYIRLAASELDSIRSTSGNKIRLAIAVTIPVLSSLLLLCVGLLLWLKRRRRRNHGKVMSSHSDGSKESELELRLFDMRSIKAATNDFSIDKILGVGGFGPVYKGQLEDGQVVAVKRLSKNSIQGIDEFKTEVMLIAKLQHRNLVRLLGCCIEDEERMLIYEYMQNTSLDAFIFDKRKSSLLNWQKRLDIIIGIARGLLYLHQDSRLRVIHRDLKASNILLDHEMNPKISDFGTARTFRAGQTEGNTRRIVGTCGYMSPEYAMGGLFSEKSDVFSFGVMLLEILSGKKSNVVLQADQRINLLGHAWRLWKQGRCLELLEESIGHSYPVSEVFRCFQVGLLCVQEGSEDRPTMGEVVLMLSSESVMLPQPNRPGFYVTRTSIEEGCSPSEITMTELEGR</sequence>
<dbReference type="InterPro" id="IPR036426">
    <property type="entry name" value="Bulb-type_lectin_dom_sf"/>
</dbReference>
<keyword evidence="15" id="KW-0812">Transmembrane</keyword>
<dbReference type="SMART" id="SM00473">
    <property type="entry name" value="PAN_AP"/>
    <property type="match status" value="2"/>
</dbReference>
<protein>
    <recommendedName>
        <fullName evidence="2">non-specific serine/threonine protein kinase</fullName>
        <ecNumber evidence="2">2.7.11.1</ecNumber>
    </recommendedName>
</protein>
<dbReference type="InterPro" id="IPR000858">
    <property type="entry name" value="S_locus_glycoprot_dom"/>
</dbReference>
<dbReference type="EC" id="2.7.11.1" evidence="2"/>
<dbReference type="InterPro" id="IPR001480">
    <property type="entry name" value="Bulb-type_lectin_dom"/>
</dbReference>
<dbReference type="GO" id="GO:0048544">
    <property type="term" value="P:recognition of pollen"/>
    <property type="evidence" value="ECO:0007669"/>
    <property type="project" value="InterPro"/>
</dbReference>
<dbReference type="GO" id="GO:0005524">
    <property type="term" value="F:ATP binding"/>
    <property type="evidence" value="ECO:0007669"/>
    <property type="project" value="UniProtKB-KW"/>
</dbReference>
<feature type="domain" description="Bulb-type lectin" evidence="18">
    <location>
        <begin position="28"/>
        <end position="149"/>
    </location>
</feature>
<evidence type="ECO:0000256" key="5">
    <source>
        <dbReference type="ARBA" id="ARBA00022679"/>
    </source>
</evidence>
<dbReference type="SMART" id="SM00108">
    <property type="entry name" value="B_lectin"/>
    <property type="match status" value="2"/>
</dbReference>
<keyword evidence="15" id="KW-0472">Membrane</keyword>
<feature type="domain" description="Protein kinase" evidence="16">
    <location>
        <begin position="522"/>
        <end position="809"/>
    </location>
</feature>
<dbReference type="EMBL" id="CP097510">
    <property type="protein sequence ID" value="URE23475.1"/>
    <property type="molecule type" value="Genomic_DNA"/>
</dbReference>
<evidence type="ECO:0000259" key="16">
    <source>
        <dbReference type="PROSITE" id="PS50011"/>
    </source>
</evidence>
<dbReference type="InterPro" id="IPR003609">
    <property type="entry name" value="Pan_app"/>
</dbReference>
<proteinExistence type="predicted"/>
<dbReference type="OrthoDB" id="785331at2759"/>
<dbReference type="CDD" id="cd01098">
    <property type="entry name" value="PAN_AP_plant"/>
    <property type="match status" value="2"/>
</dbReference>
<dbReference type="SMART" id="SM00220">
    <property type="entry name" value="S_TKc"/>
    <property type="match status" value="2"/>
</dbReference>
<evidence type="ECO:0000259" key="17">
    <source>
        <dbReference type="PROSITE" id="PS50026"/>
    </source>
</evidence>
<keyword evidence="11" id="KW-0325">Glycoprotein</keyword>
<feature type="domain" description="Apple" evidence="19">
    <location>
        <begin position="340"/>
        <end position="417"/>
    </location>
</feature>
<dbReference type="InterPro" id="IPR008271">
    <property type="entry name" value="Ser/Thr_kinase_AS"/>
</dbReference>
<keyword evidence="8 20" id="KW-0418">Kinase</keyword>
<evidence type="ECO:0000256" key="4">
    <source>
        <dbReference type="ARBA" id="ARBA00022527"/>
    </source>
</evidence>
<dbReference type="CDD" id="cd00054">
    <property type="entry name" value="EGF_CA"/>
    <property type="match status" value="1"/>
</dbReference>
<dbReference type="FunFam" id="3.30.200.20:FF:000195">
    <property type="entry name" value="G-type lectin S-receptor-like serine/threonine-protein kinase"/>
    <property type="match status" value="2"/>
</dbReference>
<gene>
    <name evidence="20" type="ORF">MUK42_07635</name>
</gene>
<dbReference type="CDD" id="cd14066">
    <property type="entry name" value="STKc_IRAK"/>
    <property type="match status" value="2"/>
</dbReference>
<evidence type="ECO:0000256" key="3">
    <source>
        <dbReference type="ARBA" id="ARBA00022475"/>
    </source>
</evidence>
<evidence type="ECO:0000256" key="2">
    <source>
        <dbReference type="ARBA" id="ARBA00012513"/>
    </source>
</evidence>
<dbReference type="PROSITE" id="PS50927">
    <property type="entry name" value="BULB_LECTIN"/>
    <property type="match status" value="2"/>
</dbReference>
<comment type="caution">
    <text evidence="14">Lacks conserved residue(s) required for the propagation of feature annotation.</text>
</comment>
<dbReference type="GO" id="GO:0005886">
    <property type="term" value="C:plasma membrane"/>
    <property type="evidence" value="ECO:0007669"/>
    <property type="project" value="UniProtKB-SubCell"/>
</dbReference>
<name>A0A9E7GYQ0_9LILI</name>
<keyword evidence="4" id="KW-0723">Serine/threonine-protein kinase</keyword>
<dbReference type="Proteomes" id="UP001055439">
    <property type="component" value="Chromosome 8"/>
</dbReference>
<feature type="domain" description="Protein kinase" evidence="16">
    <location>
        <begin position="1340"/>
        <end position="1617"/>
    </location>
</feature>
<dbReference type="CDD" id="cd00028">
    <property type="entry name" value="B_lectin"/>
    <property type="match status" value="2"/>
</dbReference>
<accession>A0A9E7GYQ0</accession>
<evidence type="ECO:0000256" key="7">
    <source>
        <dbReference type="ARBA" id="ARBA00022741"/>
    </source>
</evidence>
<evidence type="ECO:0000256" key="8">
    <source>
        <dbReference type="ARBA" id="ARBA00022777"/>
    </source>
</evidence>
<dbReference type="InterPro" id="IPR001245">
    <property type="entry name" value="Ser-Thr/Tyr_kinase_cat_dom"/>
</dbReference>
<dbReference type="GO" id="GO:0051707">
    <property type="term" value="P:response to other organism"/>
    <property type="evidence" value="ECO:0007669"/>
    <property type="project" value="UniProtKB-ARBA"/>
</dbReference>
<dbReference type="PANTHER" id="PTHR27002:SF897">
    <property type="entry name" value="RECEPTOR-LIKE SERINE_THREONINE-PROTEIN KINASE"/>
    <property type="match status" value="1"/>
</dbReference>
<dbReference type="InterPro" id="IPR000719">
    <property type="entry name" value="Prot_kinase_dom"/>
</dbReference>
<dbReference type="SUPFAM" id="SSF56112">
    <property type="entry name" value="Protein kinase-like (PK-like)"/>
    <property type="match status" value="2"/>
</dbReference>
<dbReference type="PROSITE" id="PS00108">
    <property type="entry name" value="PROTEIN_KINASE_ST"/>
    <property type="match status" value="2"/>
</dbReference>
<dbReference type="Pfam" id="PF00954">
    <property type="entry name" value="S_locus_glycop"/>
    <property type="match status" value="2"/>
</dbReference>
<dbReference type="FunFam" id="1.10.510.10:FF:000060">
    <property type="entry name" value="G-type lectin S-receptor-like serine/threonine-protein kinase"/>
    <property type="match status" value="2"/>
</dbReference>
<organism evidence="20 21">
    <name type="scientific">Musa troglodytarum</name>
    <name type="common">fe'i banana</name>
    <dbReference type="NCBI Taxonomy" id="320322"/>
    <lineage>
        <taxon>Eukaryota</taxon>
        <taxon>Viridiplantae</taxon>
        <taxon>Streptophyta</taxon>
        <taxon>Embryophyta</taxon>
        <taxon>Tracheophyta</taxon>
        <taxon>Spermatophyta</taxon>
        <taxon>Magnoliopsida</taxon>
        <taxon>Liliopsida</taxon>
        <taxon>Zingiberales</taxon>
        <taxon>Musaceae</taxon>
        <taxon>Musa</taxon>
    </lineage>
</organism>
<dbReference type="Gene3D" id="1.10.510.10">
    <property type="entry name" value="Transferase(Phosphotransferase) domain 1"/>
    <property type="match status" value="2"/>
</dbReference>
<feature type="domain" description="Bulb-type lectin" evidence="18">
    <location>
        <begin position="877"/>
        <end position="992"/>
    </location>
</feature>
<dbReference type="FunFam" id="2.90.10.10:FF:000005">
    <property type="entry name" value="G-type lectin S-receptor-like serine/threonine-protein kinase"/>
    <property type="match status" value="1"/>
</dbReference>
<keyword evidence="14" id="KW-0245">EGF-like domain</keyword>